<keyword evidence="2" id="KW-0479">Metal-binding</keyword>
<evidence type="ECO:0000256" key="1">
    <source>
        <dbReference type="ARBA" id="ARBA00007888"/>
    </source>
</evidence>
<dbReference type="PANTHER" id="PTHR30149:SF0">
    <property type="entry name" value="HYDROGENASE MATURATION FACTOR HYPD"/>
    <property type="match status" value="1"/>
</dbReference>
<accession>A0A346AZA3</accession>
<dbReference type="RefSeq" id="WP_107196072.1">
    <property type="nucleotide sequence ID" value="NZ_CP029462.1"/>
</dbReference>
<dbReference type="Proteomes" id="UP000254337">
    <property type="component" value="Chromosome"/>
</dbReference>
<dbReference type="GO" id="GO:0051604">
    <property type="term" value="P:protein maturation"/>
    <property type="evidence" value="ECO:0007669"/>
    <property type="project" value="TreeGrafter"/>
</dbReference>
<dbReference type="NCBIfam" id="TIGR00075">
    <property type="entry name" value="hypD"/>
    <property type="match status" value="1"/>
</dbReference>
<dbReference type="Pfam" id="PF01924">
    <property type="entry name" value="HypD"/>
    <property type="match status" value="1"/>
</dbReference>
<gene>
    <name evidence="4" type="ORF">DKB62_06290</name>
</gene>
<dbReference type="OrthoDB" id="9770424at2"/>
<keyword evidence="3" id="KW-0408">Iron</keyword>
<dbReference type="EMBL" id="CP029462">
    <property type="protein sequence ID" value="AXL21196.1"/>
    <property type="molecule type" value="Genomic_DNA"/>
</dbReference>
<dbReference type="GO" id="GO:0051539">
    <property type="term" value="F:4 iron, 4 sulfur cluster binding"/>
    <property type="evidence" value="ECO:0007669"/>
    <property type="project" value="TreeGrafter"/>
</dbReference>
<comment type="similarity">
    <text evidence="1">Belongs to the HypD family.</text>
</comment>
<protein>
    <submittedName>
        <fullName evidence="4">Hydrogenase formation protein HypD</fullName>
    </submittedName>
</protein>
<dbReference type="InterPro" id="IPR042244">
    <property type="entry name" value="HypD_2_sf"/>
</dbReference>
<proteinExistence type="inferred from homology"/>
<reference evidence="4 5" key="1">
    <citation type="submission" date="2018-05" db="EMBL/GenBank/DDBJ databases">
        <title>Complete genome sequence of Megasphaera sp. AJH120T, isolated from the ceca of a chicken.</title>
        <authorList>
            <person name="Maki J."/>
            <person name="Looft T."/>
        </authorList>
    </citation>
    <scope>NUCLEOTIDE SEQUENCE [LARGE SCALE GENOMIC DNA]</scope>
    <source>
        <strain evidence="4 5">AJH120</strain>
    </source>
</reference>
<dbReference type="KEGG" id="meg:DKB62_06290"/>
<sequence length="352" mass="37793">MADGKKKSALDIIKSYDGPPVRIMEVCGTHTHEIFRLGLRQILPKEVTLISGPGCPVCVTPVSFIDEAIWLALERGVTICTFGDLVRVPGSEGSLATARSQGARVEIVYSPVDACSYAAAHRDEQVVFLSVGFETTTPAACLAVKEAAEQELTNFSILTANKTMPQAYEALKNSADVFLYPGHVEAVMGTKHCEGLAEQGISGVVAGFTAKELLTAFAVILAKFPQGKPFFKNCYPRVVTAEGSLPGQRLMAEVMEPCDSEWRGLGVIPMSGQRLQQRYAAYDARQKYGVPPMHGRSNPACRCGEVLQGICTPPQCPVFGRGCTPDHPVGACMVSHEGACSAYYQYGGGNHE</sequence>
<keyword evidence="5" id="KW-1185">Reference proteome</keyword>
<evidence type="ECO:0000313" key="5">
    <source>
        <dbReference type="Proteomes" id="UP000254337"/>
    </source>
</evidence>
<dbReference type="AlphaFoldDB" id="A0A346AZA3"/>
<dbReference type="GO" id="GO:0005506">
    <property type="term" value="F:iron ion binding"/>
    <property type="evidence" value="ECO:0007669"/>
    <property type="project" value="TreeGrafter"/>
</dbReference>
<dbReference type="InterPro" id="IPR042243">
    <property type="entry name" value="HypD_1"/>
</dbReference>
<evidence type="ECO:0000256" key="2">
    <source>
        <dbReference type="ARBA" id="ARBA00022723"/>
    </source>
</evidence>
<dbReference type="Gene3D" id="6.10.20.100">
    <property type="match status" value="1"/>
</dbReference>
<dbReference type="PIRSF" id="PIRSF005622">
    <property type="entry name" value="Hydrgn_mat_hypD"/>
    <property type="match status" value="1"/>
</dbReference>
<evidence type="ECO:0000313" key="4">
    <source>
        <dbReference type="EMBL" id="AXL21196.1"/>
    </source>
</evidence>
<dbReference type="GO" id="GO:0070025">
    <property type="term" value="F:carbon monoxide binding"/>
    <property type="evidence" value="ECO:0007669"/>
    <property type="project" value="TreeGrafter"/>
</dbReference>
<organism evidence="4 5">
    <name type="scientific">Megasphaera stantonii</name>
    <dbReference type="NCBI Taxonomy" id="2144175"/>
    <lineage>
        <taxon>Bacteria</taxon>
        <taxon>Bacillati</taxon>
        <taxon>Bacillota</taxon>
        <taxon>Negativicutes</taxon>
        <taxon>Veillonellales</taxon>
        <taxon>Veillonellaceae</taxon>
        <taxon>Megasphaera</taxon>
    </lineage>
</organism>
<dbReference type="PANTHER" id="PTHR30149">
    <property type="entry name" value="HYDROGENASE PROTEIN ASSEMBLY PROTEIN HYPD"/>
    <property type="match status" value="1"/>
</dbReference>
<dbReference type="Gene3D" id="3.40.50.11740">
    <property type="entry name" value="HypD, alpha/beta domain 2"/>
    <property type="match status" value="2"/>
</dbReference>
<dbReference type="InterPro" id="IPR002780">
    <property type="entry name" value="Hyd_form_HypD"/>
</dbReference>
<name>A0A346AZA3_9FIRM</name>
<evidence type="ECO:0000256" key="3">
    <source>
        <dbReference type="ARBA" id="ARBA00023004"/>
    </source>
</evidence>